<name>A0A645I9M9_9ZZZZ</name>
<gene>
    <name evidence="1" type="ORF">SDC9_195651</name>
</gene>
<comment type="caution">
    <text evidence="1">The sequence shown here is derived from an EMBL/GenBank/DDBJ whole genome shotgun (WGS) entry which is preliminary data.</text>
</comment>
<evidence type="ECO:0000313" key="1">
    <source>
        <dbReference type="EMBL" id="MPN48047.1"/>
    </source>
</evidence>
<reference evidence="1" key="1">
    <citation type="submission" date="2019-08" db="EMBL/GenBank/DDBJ databases">
        <authorList>
            <person name="Kucharzyk K."/>
            <person name="Murdoch R.W."/>
            <person name="Higgins S."/>
            <person name="Loffler F."/>
        </authorList>
    </citation>
    <scope>NUCLEOTIDE SEQUENCE</scope>
</reference>
<sequence length="83" mass="9171">MYFFVGIEQRPNRHRRGYPAQLDGLLVGIRHPVGGHDLDLGGDPHRLGVGHRPIEVPQHGSWSGLALHWPIVAARPGSTQSRL</sequence>
<accession>A0A645I9M9</accession>
<organism evidence="1">
    <name type="scientific">bioreactor metagenome</name>
    <dbReference type="NCBI Taxonomy" id="1076179"/>
    <lineage>
        <taxon>unclassified sequences</taxon>
        <taxon>metagenomes</taxon>
        <taxon>ecological metagenomes</taxon>
    </lineage>
</organism>
<dbReference type="AlphaFoldDB" id="A0A645I9M9"/>
<proteinExistence type="predicted"/>
<dbReference type="EMBL" id="VSSQ01110011">
    <property type="protein sequence ID" value="MPN48047.1"/>
    <property type="molecule type" value="Genomic_DNA"/>
</dbReference>
<protein>
    <submittedName>
        <fullName evidence="1">Uncharacterized protein</fullName>
    </submittedName>
</protein>